<dbReference type="PANTHER" id="PTHR42760:SF106">
    <property type="entry name" value="PROTEIN FIXR"/>
    <property type="match status" value="1"/>
</dbReference>
<evidence type="ECO:0000313" key="3">
    <source>
        <dbReference type="Proteomes" id="UP001529369"/>
    </source>
</evidence>
<dbReference type="RefSeq" id="WP_290317139.1">
    <property type="nucleotide sequence ID" value="NZ_JAUFPN010000143.1"/>
</dbReference>
<dbReference type="PANTHER" id="PTHR42760">
    <property type="entry name" value="SHORT-CHAIN DEHYDROGENASES/REDUCTASES FAMILY MEMBER"/>
    <property type="match status" value="1"/>
</dbReference>
<dbReference type="Proteomes" id="UP001529369">
    <property type="component" value="Unassembled WGS sequence"/>
</dbReference>
<protein>
    <submittedName>
        <fullName evidence="2">SDR family oxidoreductase</fullName>
        <ecNumber evidence="2">1.-.-.-</ecNumber>
    </submittedName>
</protein>
<dbReference type="InterPro" id="IPR020904">
    <property type="entry name" value="Sc_DH/Rdtase_CS"/>
</dbReference>
<dbReference type="CDD" id="cd05233">
    <property type="entry name" value="SDR_c"/>
    <property type="match status" value="1"/>
</dbReference>
<dbReference type="PROSITE" id="PS00061">
    <property type="entry name" value="ADH_SHORT"/>
    <property type="match status" value="1"/>
</dbReference>
<dbReference type="SUPFAM" id="SSF51735">
    <property type="entry name" value="NAD(P)-binding Rossmann-fold domains"/>
    <property type="match status" value="1"/>
</dbReference>
<dbReference type="InterPro" id="IPR002347">
    <property type="entry name" value="SDR_fam"/>
</dbReference>
<keyword evidence="3" id="KW-1185">Reference proteome</keyword>
<name>A0ABT8A7B4_9PROT</name>
<dbReference type="PRINTS" id="PR00080">
    <property type="entry name" value="SDRFAMILY"/>
</dbReference>
<keyword evidence="2" id="KW-0560">Oxidoreductase</keyword>
<reference evidence="3" key="1">
    <citation type="journal article" date="2019" name="Int. J. Syst. Evol. Microbiol.">
        <title>The Global Catalogue of Microorganisms (GCM) 10K type strain sequencing project: providing services to taxonomists for standard genome sequencing and annotation.</title>
        <authorList>
            <consortium name="The Broad Institute Genomics Platform"/>
            <consortium name="The Broad Institute Genome Sequencing Center for Infectious Disease"/>
            <person name="Wu L."/>
            <person name="Ma J."/>
        </authorList>
    </citation>
    <scope>NUCLEOTIDE SEQUENCE [LARGE SCALE GENOMIC DNA]</scope>
    <source>
        <strain evidence="3">CECT 7131</strain>
    </source>
</reference>
<dbReference type="Pfam" id="PF13561">
    <property type="entry name" value="adh_short_C2"/>
    <property type="match status" value="1"/>
</dbReference>
<dbReference type="PRINTS" id="PR00081">
    <property type="entry name" value="GDHRDH"/>
</dbReference>
<dbReference type="EC" id="1.-.-.-" evidence="2"/>
<dbReference type="Gene3D" id="3.40.50.720">
    <property type="entry name" value="NAD(P)-binding Rossmann-like Domain"/>
    <property type="match status" value="1"/>
</dbReference>
<proteinExistence type="inferred from homology"/>
<dbReference type="InterPro" id="IPR036291">
    <property type="entry name" value="NAD(P)-bd_dom_sf"/>
</dbReference>
<dbReference type="EMBL" id="JAUFPN010000143">
    <property type="protein sequence ID" value="MDN3565321.1"/>
    <property type="molecule type" value="Genomic_DNA"/>
</dbReference>
<organism evidence="2 3">
    <name type="scientific">Paeniroseomonas aquatica</name>
    <dbReference type="NCBI Taxonomy" id="373043"/>
    <lineage>
        <taxon>Bacteria</taxon>
        <taxon>Pseudomonadati</taxon>
        <taxon>Pseudomonadota</taxon>
        <taxon>Alphaproteobacteria</taxon>
        <taxon>Acetobacterales</taxon>
        <taxon>Acetobacteraceae</taxon>
        <taxon>Paeniroseomonas</taxon>
    </lineage>
</organism>
<accession>A0ABT8A7B4</accession>
<comment type="caution">
    <text evidence="2">The sequence shown here is derived from an EMBL/GenBank/DDBJ whole genome shotgun (WGS) entry which is preliminary data.</text>
</comment>
<comment type="similarity">
    <text evidence="1">Belongs to the short-chain dehydrogenases/reductases (SDR) family.</text>
</comment>
<dbReference type="GO" id="GO:0016491">
    <property type="term" value="F:oxidoreductase activity"/>
    <property type="evidence" value="ECO:0007669"/>
    <property type="project" value="UniProtKB-KW"/>
</dbReference>
<evidence type="ECO:0000256" key="1">
    <source>
        <dbReference type="ARBA" id="ARBA00006484"/>
    </source>
</evidence>
<gene>
    <name evidence="2" type="ORF">QWZ14_13195</name>
</gene>
<evidence type="ECO:0000313" key="2">
    <source>
        <dbReference type="EMBL" id="MDN3565321.1"/>
    </source>
</evidence>
<sequence>MPMPPAVVRRAPAQGRRVLLLTGASRGIGHATVKVFSAAGWRVITVSRQPFPEECPWEMGPEDHIQADLSDAADTLRAIEEIRERLIPDEGRLDALVNNAGISPKGAGGARLNTIDTQIDDWKWVFQVNFFSSIMLARGLLEELKKTRGAVVNVTSIAGSKVHPFAGAAYSTSKAALMSLTREMAHDFGPLGIRVNAISPGEIDTSILSPGTEKIVEEQIPMRRLGKPAEVAKAIYFLCSDASSYVNGAEMHINGGQHV</sequence>